<dbReference type="GO" id="GO:0006508">
    <property type="term" value="P:proteolysis"/>
    <property type="evidence" value="ECO:0007669"/>
    <property type="project" value="UniProtKB-KW"/>
</dbReference>
<comment type="similarity">
    <text evidence="1">Belongs to the peptidase S10 family.</text>
</comment>
<dbReference type="InterPro" id="IPR001563">
    <property type="entry name" value="Peptidase_S10"/>
</dbReference>
<dbReference type="Gene3D" id="3.40.50.1820">
    <property type="entry name" value="alpha/beta hydrolase"/>
    <property type="match status" value="1"/>
</dbReference>
<evidence type="ECO:0000256" key="5">
    <source>
        <dbReference type="ARBA" id="ARBA00022801"/>
    </source>
</evidence>
<dbReference type="PANTHER" id="PTHR11802:SF472">
    <property type="entry name" value="SERINE CARBOXYPEPTIDASE CPVL-RELATED"/>
    <property type="match status" value="1"/>
</dbReference>
<dbReference type="VEuPathDB" id="VectorBase:LOC119164756"/>
<evidence type="ECO:0000256" key="6">
    <source>
        <dbReference type="ARBA" id="ARBA00023180"/>
    </source>
</evidence>
<evidence type="ECO:0000256" key="1">
    <source>
        <dbReference type="ARBA" id="ARBA00009431"/>
    </source>
</evidence>
<evidence type="ECO:0008006" key="9">
    <source>
        <dbReference type="Google" id="ProtNLM"/>
    </source>
</evidence>
<evidence type="ECO:0000256" key="4">
    <source>
        <dbReference type="ARBA" id="ARBA00022729"/>
    </source>
</evidence>
<dbReference type="Pfam" id="PF00450">
    <property type="entry name" value="Peptidase_S10"/>
    <property type="match status" value="1"/>
</dbReference>
<dbReference type="AlphaFoldDB" id="A0A9J6E6H5"/>
<keyword evidence="8" id="KW-1185">Reference proteome</keyword>
<keyword evidence="4" id="KW-0732">Signal</keyword>
<dbReference type="PANTHER" id="PTHR11802">
    <property type="entry name" value="SERINE PROTEASE FAMILY S10 SERINE CARBOXYPEPTIDASE"/>
    <property type="match status" value="1"/>
</dbReference>
<sequence length="500" mass="56634">MGRALREAPLNLPLESVAGRKRKPRRCPAGGPGSFCGWVTKNSTGRSSSKPLLLWIQGGPWKSSLFSQFLENGPLGINATGSLYYRNHSLLRDFNLIYLDHPVGSGYSFDDNDRYPGTLDEASEQALTFLKRFLRLFPEYKRKEFYIAGESYGARSSVGVAYKVLKKHKQIDLKLKGAMLGVGFVFPLLELLNSTDYLFYSGLLGDFGRRTFAGWFDMIKGLVDQKHYSKATEDLNRIVLNQAPPGNMTVFEYLTGFRHHGSIARPQEPDEVEWYMEYANSENFKKIIHVNVSRVLDGCRPLLTKELINGDFYVDVKKKLEYVLNSTHVLFYTAQYDAVFPEINIESCFQKLRWYASHHFLKVKRKPWFVQGNRSLPLLGYERITGTLLYTNILWGGHDVSLDRPATRTPGDKGKHGPVARGVRLDDWLALARWIPCRPVVPSRSPTTAQLWPTGLVLRHLLPSAPYDDDSVALANWISPTPSPVADKSSRQWCPVLGLL</sequence>
<dbReference type="InterPro" id="IPR029058">
    <property type="entry name" value="AB_hydrolase_fold"/>
</dbReference>
<dbReference type="GO" id="GO:0004185">
    <property type="term" value="F:serine-type carboxypeptidase activity"/>
    <property type="evidence" value="ECO:0007669"/>
    <property type="project" value="InterPro"/>
</dbReference>
<evidence type="ECO:0000256" key="3">
    <source>
        <dbReference type="ARBA" id="ARBA00022670"/>
    </source>
</evidence>
<reference evidence="7" key="2">
    <citation type="submission" date="2021-09" db="EMBL/GenBank/DDBJ databases">
        <authorList>
            <person name="Jia N."/>
            <person name="Wang J."/>
            <person name="Shi W."/>
            <person name="Du L."/>
            <person name="Sun Y."/>
            <person name="Zhan W."/>
            <person name="Jiang J."/>
            <person name="Wang Q."/>
            <person name="Zhang B."/>
            <person name="Ji P."/>
            <person name="Sakyi L.B."/>
            <person name="Cui X."/>
            <person name="Yuan T."/>
            <person name="Jiang B."/>
            <person name="Yang W."/>
            <person name="Lam T.T.-Y."/>
            <person name="Chang Q."/>
            <person name="Ding S."/>
            <person name="Wang X."/>
            <person name="Zhu J."/>
            <person name="Ruan X."/>
            <person name="Zhao L."/>
            <person name="Wei J."/>
            <person name="Que T."/>
            <person name="Du C."/>
            <person name="Cheng J."/>
            <person name="Dai P."/>
            <person name="Han X."/>
            <person name="Huang E."/>
            <person name="Gao Y."/>
            <person name="Liu J."/>
            <person name="Shao H."/>
            <person name="Ye R."/>
            <person name="Li L."/>
            <person name="Wei W."/>
            <person name="Wang X."/>
            <person name="Wang C."/>
            <person name="Huo Q."/>
            <person name="Li W."/>
            <person name="Guo W."/>
            <person name="Chen H."/>
            <person name="Chen S."/>
            <person name="Zhou L."/>
            <person name="Zhou L."/>
            <person name="Ni X."/>
            <person name="Tian J."/>
            <person name="Zhou Y."/>
            <person name="Sheng Y."/>
            <person name="Liu T."/>
            <person name="Pan Y."/>
            <person name="Xia L."/>
            <person name="Li J."/>
            <person name="Zhao F."/>
            <person name="Cao W."/>
        </authorList>
    </citation>
    <scope>NUCLEOTIDE SEQUENCE</scope>
    <source>
        <strain evidence="7">Rmic-2018</strain>
        <tissue evidence="7">Larvae</tissue>
    </source>
</reference>
<evidence type="ECO:0000256" key="2">
    <source>
        <dbReference type="ARBA" id="ARBA00022645"/>
    </source>
</evidence>
<reference evidence="7" key="1">
    <citation type="journal article" date="2020" name="Cell">
        <title>Large-Scale Comparative Analyses of Tick Genomes Elucidate Their Genetic Diversity and Vector Capacities.</title>
        <authorList>
            <consortium name="Tick Genome and Microbiome Consortium (TIGMIC)"/>
            <person name="Jia N."/>
            <person name="Wang J."/>
            <person name="Shi W."/>
            <person name="Du L."/>
            <person name="Sun Y."/>
            <person name="Zhan W."/>
            <person name="Jiang J.F."/>
            <person name="Wang Q."/>
            <person name="Zhang B."/>
            <person name="Ji P."/>
            <person name="Bell-Sakyi L."/>
            <person name="Cui X.M."/>
            <person name="Yuan T.T."/>
            <person name="Jiang B.G."/>
            <person name="Yang W.F."/>
            <person name="Lam T.T."/>
            <person name="Chang Q.C."/>
            <person name="Ding S.J."/>
            <person name="Wang X.J."/>
            <person name="Zhu J.G."/>
            <person name="Ruan X.D."/>
            <person name="Zhao L."/>
            <person name="Wei J.T."/>
            <person name="Ye R.Z."/>
            <person name="Que T.C."/>
            <person name="Du C.H."/>
            <person name="Zhou Y.H."/>
            <person name="Cheng J.X."/>
            <person name="Dai P.F."/>
            <person name="Guo W.B."/>
            <person name="Han X.H."/>
            <person name="Huang E.J."/>
            <person name="Li L.F."/>
            <person name="Wei W."/>
            <person name="Gao Y.C."/>
            <person name="Liu J.Z."/>
            <person name="Shao H.Z."/>
            <person name="Wang X."/>
            <person name="Wang C.C."/>
            <person name="Yang T.C."/>
            <person name="Huo Q.B."/>
            <person name="Li W."/>
            <person name="Chen H.Y."/>
            <person name="Chen S.E."/>
            <person name="Zhou L.G."/>
            <person name="Ni X.B."/>
            <person name="Tian J.H."/>
            <person name="Sheng Y."/>
            <person name="Liu T."/>
            <person name="Pan Y.S."/>
            <person name="Xia L.Y."/>
            <person name="Li J."/>
            <person name="Zhao F."/>
            <person name="Cao W.C."/>
        </authorList>
    </citation>
    <scope>NUCLEOTIDE SEQUENCE</scope>
    <source>
        <strain evidence="7">Rmic-2018</strain>
    </source>
</reference>
<keyword evidence="6" id="KW-0325">Glycoprotein</keyword>
<evidence type="ECO:0000313" key="8">
    <source>
        <dbReference type="Proteomes" id="UP000821866"/>
    </source>
</evidence>
<gene>
    <name evidence="7" type="ORF">HPB51_005212</name>
</gene>
<protein>
    <recommendedName>
        <fullName evidence="9">Serine carboxypeptidase</fullName>
    </recommendedName>
</protein>
<dbReference type="EMBL" id="JABSTU010000005">
    <property type="protein sequence ID" value="KAH8029910.1"/>
    <property type="molecule type" value="Genomic_DNA"/>
</dbReference>
<dbReference type="PRINTS" id="PR00724">
    <property type="entry name" value="CRBOXYPTASEC"/>
</dbReference>
<comment type="caution">
    <text evidence="7">The sequence shown here is derived from an EMBL/GenBank/DDBJ whole genome shotgun (WGS) entry which is preliminary data.</text>
</comment>
<accession>A0A9J6E6H5</accession>
<keyword evidence="2" id="KW-0121">Carboxypeptidase</keyword>
<evidence type="ECO:0000313" key="7">
    <source>
        <dbReference type="EMBL" id="KAH8029910.1"/>
    </source>
</evidence>
<dbReference type="Proteomes" id="UP000821866">
    <property type="component" value="Chromosome 3"/>
</dbReference>
<dbReference type="SUPFAM" id="SSF53474">
    <property type="entry name" value="alpha/beta-Hydrolases"/>
    <property type="match status" value="1"/>
</dbReference>
<proteinExistence type="inferred from homology"/>
<name>A0A9J6E6H5_RHIMP</name>
<keyword evidence="3" id="KW-0645">Protease</keyword>
<keyword evidence="5" id="KW-0378">Hydrolase</keyword>
<organism evidence="7 8">
    <name type="scientific">Rhipicephalus microplus</name>
    <name type="common">Cattle tick</name>
    <name type="synonym">Boophilus microplus</name>
    <dbReference type="NCBI Taxonomy" id="6941"/>
    <lineage>
        <taxon>Eukaryota</taxon>
        <taxon>Metazoa</taxon>
        <taxon>Ecdysozoa</taxon>
        <taxon>Arthropoda</taxon>
        <taxon>Chelicerata</taxon>
        <taxon>Arachnida</taxon>
        <taxon>Acari</taxon>
        <taxon>Parasitiformes</taxon>
        <taxon>Ixodida</taxon>
        <taxon>Ixodoidea</taxon>
        <taxon>Ixodidae</taxon>
        <taxon>Rhipicephalinae</taxon>
        <taxon>Rhipicephalus</taxon>
        <taxon>Boophilus</taxon>
    </lineage>
</organism>